<evidence type="ECO:0000313" key="2">
    <source>
        <dbReference type="EMBL" id="SEJ20992.1"/>
    </source>
</evidence>
<dbReference type="AlphaFoldDB" id="A0A1H6X831"/>
<proteinExistence type="predicted"/>
<dbReference type="InterPro" id="IPR029052">
    <property type="entry name" value="Metallo-depent_PP-like"/>
</dbReference>
<dbReference type="EMBL" id="FNXY01000005">
    <property type="protein sequence ID" value="SEJ20992.1"/>
    <property type="molecule type" value="Genomic_DNA"/>
</dbReference>
<reference evidence="2 3" key="1">
    <citation type="submission" date="2016-10" db="EMBL/GenBank/DDBJ databases">
        <authorList>
            <person name="de Groot N.N."/>
        </authorList>
    </citation>
    <scope>NUCLEOTIDE SEQUENCE [LARGE SCALE GENOMIC DNA]</scope>
    <source>
        <strain evidence="2 3">DSM 19938</strain>
    </source>
</reference>
<sequence length="271" mass="31109">MLFERRSFLKFLPAMSGLSFLSLPENNLKAGKLALRFIIASDGHYGQPNTEYKKFHSDLIGWINQEKVQKGVDFTVINGDLIHDDPTLMYDVKSTFENLRVPFYVTRGNHDKVGLDVWESTWGYPTNHSFAKGEYAFILGDTSNEKGEYICPDINWLRTEIAKYSSAKGIYIFLHITPEKWTDNGINCKEVTDLFSQTPNVKAIFHGHDHDQDSQKTLGKKPYFFDGHFGGNWGTAYKGYRVVEIYEDETWQTYQYNPTAAPILNSFNGKK</sequence>
<dbReference type="Pfam" id="PF00149">
    <property type="entry name" value="Metallophos"/>
    <property type="match status" value="1"/>
</dbReference>
<dbReference type="SUPFAM" id="SSF56300">
    <property type="entry name" value="Metallo-dependent phosphatases"/>
    <property type="match status" value="1"/>
</dbReference>
<dbReference type="Proteomes" id="UP000199532">
    <property type="component" value="Unassembled WGS sequence"/>
</dbReference>
<dbReference type="PANTHER" id="PTHR43143:SF1">
    <property type="entry name" value="SERINE_THREONINE-PROTEIN PHOSPHATASE CPPED1"/>
    <property type="match status" value="1"/>
</dbReference>
<dbReference type="OrthoDB" id="9816081at2"/>
<dbReference type="RefSeq" id="WP_090337783.1">
    <property type="nucleotide sequence ID" value="NZ_FNXY01000005.1"/>
</dbReference>
<dbReference type="STRING" id="408657.SAMN04487995_3786"/>
<dbReference type="Gene3D" id="3.60.21.10">
    <property type="match status" value="1"/>
</dbReference>
<dbReference type="InterPro" id="IPR051918">
    <property type="entry name" value="STPP_CPPED1"/>
</dbReference>
<protein>
    <submittedName>
        <fullName evidence="2">Calcineurin-like phosphoesterase</fullName>
    </submittedName>
</protein>
<evidence type="ECO:0000259" key="1">
    <source>
        <dbReference type="Pfam" id="PF00149"/>
    </source>
</evidence>
<name>A0A1H6X831_9BACT</name>
<dbReference type="PANTHER" id="PTHR43143">
    <property type="entry name" value="METALLOPHOSPHOESTERASE, CALCINEURIN SUPERFAMILY"/>
    <property type="match status" value="1"/>
</dbReference>
<accession>A0A1H6X831</accession>
<gene>
    <name evidence="2" type="ORF">SAMN04487995_3786</name>
</gene>
<feature type="domain" description="Calcineurin-like phosphoesterase" evidence="1">
    <location>
        <begin position="35"/>
        <end position="211"/>
    </location>
</feature>
<dbReference type="GO" id="GO:0016787">
    <property type="term" value="F:hydrolase activity"/>
    <property type="evidence" value="ECO:0007669"/>
    <property type="project" value="InterPro"/>
</dbReference>
<keyword evidence="3" id="KW-1185">Reference proteome</keyword>
<organism evidence="2 3">
    <name type="scientific">Dyadobacter koreensis</name>
    <dbReference type="NCBI Taxonomy" id="408657"/>
    <lineage>
        <taxon>Bacteria</taxon>
        <taxon>Pseudomonadati</taxon>
        <taxon>Bacteroidota</taxon>
        <taxon>Cytophagia</taxon>
        <taxon>Cytophagales</taxon>
        <taxon>Spirosomataceae</taxon>
        <taxon>Dyadobacter</taxon>
    </lineage>
</organism>
<evidence type="ECO:0000313" key="3">
    <source>
        <dbReference type="Proteomes" id="UP000199532"/>
    </source>
</evidence>
<dbReference type="InterPro" id="IPR004843">
    <property type="entry name" value="Calcineurin-like_PHP"/>
</dbReference>